<dbReference type="PANTHER" id="PTHR45033">
    <property type="match status" value="1"/>
</dbReference>
<name>A0ABR0SQP1_9HYPO</name>
<dbReference type="CDD" id="cd08276">
    <property type="entry name" value="MDR7"/>
    <property type="match status" value="1"/>
</dbReference>
<dbReference type="Gene3D" id="3.90.180.10">
    <property type="entry name" value="Medium-chain alcohol dehydrogenases, catalytic domain"/>
    <property type="match status" value="1"/>
</dbReference>
<dbReference type="Pfam" id="PF08240">
    <property type="entry name" value="ADH_N"/>
    <property type="match status" value="1"/>
</dbReference>
<comment type="caution">
    <text evidence="2">The sequence shown here is derived from an EMBL/GenBank/DDBJ whole genome shotgun (WGS) entry which is preliminary data.</text>
</comment>
<protein>
    <submittedName>
        <fullName evidence="2">Zinc-type alcohol dehydrogenase-like protein</fullName>
    </submittedName>
</protein>
<dbReference type="InterPro" id="IPR013154">
    <property type="entry name" value="ADH-like_N"/>
</dbReference>
<dbReference type="InterPro" id="IPR011032">
    <property type="entry name" value="GroES-like_sf"/>
</dbReference>
<dbReference type="PANTHER" id="PTHR45033:SF2">
    <property type="entry name" value="ZINC-TYPE ALCOHOL DEHYDROGENASE-LIKE PROTEIN C1773.06C"/>
    <property type="match status" value="1"/>
</dbReference>
<evidence type="ECO:0000313" key="2">
    <source>
        <dbReference type="EMBL" id="KAK5994492.1"/>
    </source>
</evidence>
<reference evidence="2 3" key="1">
    <citation type="submission" date="2024-01" db="EMBL/GenBank/DDBJ databases">
        <title>Complete genome of Cladobotryum mycophilum ATHUM6906.</title>
        <authorList>
            <person name="Christinaki A.C."/>
            <person name="Myridakis A.I."/>
            <person name="Kouvelis V.N."/>
        </authorList>
    </citation>
    <scope>NUCLEOTIDE SEQUENCE [LARGE SCALE GENOMIC DNA]</scope>
    <source>
        <strain evidence="2 3">ATHUM6906</strain>
    </source>
</reference>
<sequence>MRNHLATKFYAASLNYRDIAISREYPLGHYGGIVSGSDGSGLVVSIGSLITSFKVGDKVLTTYNQAHLSGSLTLATVKNGTGGRSDGALAEYVVFNETGLVAMPKSPTWEEAATLLVASVTAWNALYGLEGRRLKVWDFVLTQGTRGTSIIALLLAVAAGATVIATTSSKRKAVKLKALGATHVINYKSDSNWGDTVRLIIRGTGVDHVIEVGGPTSMAQSLKAIKIDRVINLIGFLGGFKDPNEPSYFQTLFSLCTVRGLLCGSKVQFEELNCVIDNRGIKPAYDDKVFTLRETKEAYRFLADQKHFAKVVIKIAE</sequence>
<feature type="domain" description="Enoyl reductase (ER)" evidence="1">
    <location>
        <begin position="2"/>
        <end position="313"/>
    </location>
</feature>
<keyword evidence="3" id="KW-1185">Reference proteome</keyword>
<dbReference type="Gene3D" id="3.40.50.720">
    <property type="entry name" value="NAD(P)-binding Rossmann-like Domain"/>
    <property type="match status" value="1"/>
</dbReference>
<dbReference type="InterPro" id="IPR052711">
    <property type="entry name" value="Zinc_ADH-like"/>
</dbReference>
<evidence type="ECO:0000259" key="1">
    <source>
        <dbReference type="SMART" id="SM00829"/>
    </source>
</evidence>
<organism evidence="2 3">
    <name type="scientific">Cladobotryum mycophilum</name>
    <dbReference type="NCBI Taxonomy" id="491253"/>
    <lineage>
        <taxon>Eukaryota</taxon>
        <taxon>Fungi</taxon>
        <taxon>Dikarya</taxon>
        <taxon>Ascomycota</taxon>
        <taxon>Pezizomycotina</taxon>
        <taxon>Sordariomycetes</taxon>
        <taxon>Hypocreomycetidae</taxon>
        <taxon>Hypocreales</taxon>
        <taxon>Hypocreaceae</taxon>
        <taxon>Cladobotryum</taxon>
    </lineage>
</organism>
<dbReference type="InterPro" id="IPR020843">
    <property type="entry name" value="ER"/>
</dbReference>
<dbReference type="SUPFAM" id="SSF50129">
    <property type="entry name" value="GroES-like"/>
    <property type="match status" value="1"/>
</dbReference>
<evidence type="ECO:0000313" key="3">
    <source>
        <dbReference type="Proteomes" id="UP001338125"/>
    </source>
</evidence>
<dbReference type="InterPro" id="IPR036291">
    <property type="entry name" value="NAD(P)-bd_dom_sf"/>
</dbReference>
<accession>A0ABR0SQP1</accession>
<dbReference type="Proteomes" id="UP001338125">
    <property type="component" value="Unassembled WGS sequence"/>
</dbReference>
<proteinExistence type="predicted"/>
<dbReference type="InterPro" id="IPR013149">
    <property type="entry name" value="ADH-like_C"/>
</dbReference>
<dbReference type="SMART" id="SM00829">
    <property type="entry name" value="PKS_ER"/>
    <property type="match status" value="1"/>
</dbReference>
<dbReference type="SUPFAM" id="SSF51735">
    <property type="entry name" value="NAD(P)-binding Rossmann-fold domains"/>
    <property type="match status" value="1"/>
</dbReference>
<gene>
    <name evidence="2" type="ORF">PT974_04969</name>
</gene>
<dbReference type="EMBL" id="JAVFKD010000010">
    <property type="protein sequence ID" value="KAK5994492.1"/>
    <property type="molecule type" value="Genomic_DNA"/>
</dbReference>
<dbReference type="Pfam" id="PF00107">
    <property type="entry name" value="ADH_zinc_N"/>
    <property type="match status" value="1"/>
</dbReference>